<dbReference type="PANTHER" id="PTHR11669">
    <property type="entry name" value="REPLICATION FACTOR C / DNA POLYMERASE III GAMMA-TAU SUBUNIT"/>
    <property type="match status" value="1"/>
</dbReference>
<keyword evidence="8 11" id="KW-0067">ATP-binding</keyword>
<comment type="function">
    <text evidence="11">DNA polymerase III is a complex, multichain enzyme responsible for most of the replicative synthesis in bacteria. This DNA polymerase also exhibits 3' to 5' exonuclease activity.</text>
</comment>
<dbReference type="PANTHER" id="PTHR11669:SF0">
    <property type="entry name" value="PROTEIN STICHEL-LIKE 2"/>
    <property type="match status" value="1"/>
</dbReference>
<protein>
    <recommendedName>
        <fullName evidence="11">DNA polymerase III subunit gamma/tau</fullName>
        <ecNumber evidence="11">2.7.7.7</ecNumber>
    </recommendedName>
</protein>
<evidence type="ECO:0000256" key="1">
    <source>
        <dbReference type="ARBA" id="ARBA00006360"/>
    </source>
</evidence>
<dbReference type="InterPro" id="IPR001270">
    <property type="entry name" value="ClpA/B"/>
</dbReference>
<feature type="domain" description="AAA+ ATPase" evidence="13">
    <location>
        <begin position="37"/>
        <end position="183"/>
    </location>
</feature>
<dbReference type="SMART" id="SM00382">
    <property type="entry name" value="AAA"/>
    <property type="match status" value="1"/>
</dbReference>
<dbReference type="GO" id="GO:0006261">
    <property type="term" value="P:DNA-templated DNA replication"/>
    <property type="evidence" value="ECO:0007669"/>
    <property type="project" value="TreeGrafter"/>
</dbReference>
<dbReference type="InterPro" id="IPR012763">
    <property type="entry name" value="DNA_pol_III_sug/sutau_N"/>
</dbReference>
<dbReference type="CDD" id="cd00009">
    <property type="entry name" value="AAA"/>
    <property type="match status" value="1"/>
</dbReference>
<evidence type="ECO:0000256" key="9">
    <source>
        <dbReference type="ARBA" id="ARBA00022932"/>
    </source>
</evidence>
<dbReference type="InterPro" id="IPR003593">
    <property type="entry name" value="AAA+_ATPase"/>
</dbReference>
<comment type="subunit">
    <text evidence="11">DNA polymerase III contains a core (composed of alpha, epsilon and theta chains) that associates with a tau subunit. This core dimerizes to form the POLIII' complex. PolIII' associates with the gamma complex (composed of gamma, delta, delta', psi and chi chains) and with the beta chain to form the complete DNA polymerase III complex.</text>
</comment>
<organism evidence="14 15">
    <name type="scientific">Candidatus Solincola sediminis</name>
    <dbReference type="NCBI Taxonomy" id="1797199"/>
    <lineage>
        <taxon>Bacteria</taxon>
        <taxon>Bacillati</taxon>
        <taxon>Actinomycetota</taxon>
        <taxon>Candidatus Geothermincolia</taxon>
        <taxon>Candidatus Geothermincolales</taxon>
        <taxon>Candidatus Geothermincolaceae</taxon>
        <taxon>Candidatus Solincola</taxon>
    </lineage>
</organism>
<keyword evidence="2 11" id="KW-0808">Transferase</keyword>
<dbReference type="InterPro" id="IPR050238">
    <property type="entry name" value="DNA_Rep/Repair_Clamp_Loader"/>
</dbReference>
<evidence type="ECO:0000256" key="4">
    <source>
        <dbReference type="ARBA" id="ARBA00022705"/>
    </source>
</evidence>
<feature type="compositionally biased region" description="Basic and acidic residues" evidence="12">
    <location>
        <begin position="546"/>
        <end position="559"/>
    </location>
</feature>
<proteinExistence type="inferred from homology"/>
<dbReference type="Gene3D" id="1.10.8.60">
    <property type="match status" value="1"/>
</dbReference>
<dbReference type="InterPro" id="IPR048448">
    <property type="entry name" value="DnaX-like_C"/>
</dbReference>
<comment type="similarity">
    <text evidence="1 11">Belongs to the DnaX/STICHEL family.</text>
</comment>
<dbReference type="Proteomes" id="UP000177876">
    <property type="component" value="Unassembled WGS sequence"/>
</dbReference>
<dbReference type="InterPro" id="IPR027417">
    <property type="entry name" value="P-loop_NTPase"/>
</dbReference>
<comment type="catalytic activity">
    <reaction evidence="10 11">
        <text>DNA(n) + a 2'-deoxyribonucleoside 5'-triphosphate = DNA(n+1) + diphosphate</text>
        <dbReference type="Rhea" id="RHEA:22508"/>
        <dbReference type="Rhea" id="RHEA-COMP:17339"/>
        <dbReference type="Rhea" id="RHEA-COMP:17340"/>
        <dbReference type="ChEBI" id="CHEBI:33019"/>
        <dbReference type="ChEBI" id="CHEBI:61560"/>
        <dbReference type="ChEBI" id="CHEBI:173112"/>
        <dbReference type="EC" id="2.7.7.7"/>
    </reaction>
</comment>
<dbReference type="SUPFAM" id="SSF52540">
    <property type="entry name" value="P-loop containing nucleoside triphosphate hydrolases"/>
    <property type="match status" value="1"/>
</dbReference>
<evidence type="ECO:0000256" key="7">
    <source>
        <dbReference type="ARBA" id="ARBA00022833"/>
    </source>
</evidence>
<dbReference type="GO" id="GO:0009360">
    <property type="term" value="C:DNA polymerase III complex"/>
    <property type="evidence" value="ECO:0007669"/>
    <property type="project" value="InterPro"/>
</dbReference>
<dbReference type="Pfam" id="PF20964">
    <property type="entry name" value="DnaX_C"/>
    <property type="match status" value="1"/>
</dbReference>
<dbReference type="Gene3D" id="1.20.272.10">
    <property type="match status" value="1"/>
</dbReference>
<evidence type="ECO:0000313" key="14">
    <source>
        <dbReference type="EMBL" id="OFW59361.1"/>
    </source>
</evidence>
<keyword evidence="7" id="KW-0862">Zinc</keyword>
<dbReference type="GO" id="GO:0005524">
    <property type="term" value="F:ATP binding"/>
    <property type="evidence" value="ECO:0007669"/>
    <property type="project" value="UniProtKB-KW"/>
</dbReference>
<dbReference type="InterPro" id="IPR008921">
    <property type="entry name" value="DNA_pol3_clamp-load_cplx_C"/>
</dbReference>
<dbReference type="FunFam" id="1.10.8.60:FF:000013">
    <property type="entry name" value="DNA polymerase III subunit gamma/tau"/>
    <property type="match status" value="1"/>
</dbReference>
<dbReference type="NCBIfam" id="NF004046">
    <property type="entry name" value="PRK05563.1"/>
    <property type="match status" value="1"/>
</dbReference>
<dbReference type="Pfam" id="PF12169">
    <property type="entry name" value="DNA_pol3_gamma3"/>
    <property type="match status" value="1"/>
</dbReference>
<evidence type="ECO:0000256" key="10">
    <source>
        <dbReference type="ARBA" id="ARBA00049244"/>
    </source>
</evidence>
<evidence type="ECO:0000256" key="11">
    <source>
        <dbReference type="RuleBase" id="RU364063"/>
    </source>
</evidence>
<feature type="region of interest" description="Disordered" evidence="12">
    <location>
        <begin position="511"/>
        <end position="559"/>
    </location>
</feature>
<evidence type="ECO:0000256" key="12">
    <source>
        <dbReference type="SAM" id="MobiDB-lite"/>
    </source>
</evidence>
<dbReference type="GO" id="GO:0003677">
    <property type="term" value="F:DNA binding"/>
    <property type="evidence" value="ECO:0007669"/>
    <property type="project" value="InterPro"/>
</dbReference>
<dbReference type="GO" id="GO:0046872">
    <property type="term" value="F:metal ion binding"/>
    <property type="evidence" value="ECO:0007669"/>
    <property type="project" value="UniProtKB-KW"/>
</dbReference>
<reference evidence="14 15" key="1">
    <citation type="journal article" date="2016" name="Nat. Commun.">
        <title>Thousands of microbial genomes shed light on interconnected biogeochemical processes in an aquifer system.</title>
        <authorList>
            <person name="Anantharaman K."/>
            <person name="Brown C.T."/>
            <person name="Hug L.A."/>
            <person name="Sharon I."/>
            <person name="Castelle C.J."/>
            <person name="Probst A.J."/>
            <person name="Thomas B.C."/>
            <person name="Singh A."/>
            <person name="Wilkins M.J."/>
            <person name="Karaoz U."/>
            <person name="Brodie E.L."/>
            <person name="Williams K.H."/>
            <person name="Hubbard S.S."/>
            <person name="Banfield J.F."/>
        </authorList>
    </citation>
    <scope>NUCLEOTIDE SEQUENCE [LARGE SCALE GENOMIC DNA]</scope>
</reference>
<evidence type="ECO:0000259" key="13">
    <source>
        <dbReference type="SMART" id="SM00382"/>
    </source>
</evidence>
<evidence type="ECO:0000313" key="15">
    <source>
        <dbReference type="Proteomes" id="UP000177876"/>
    </source>
</evidence>
<dbReference type="Pfam" id="PF13177">
    <property type="entry name" value="DNA_pol3_delta2"/>
    <property type="match status" value="1"/>
</dbReference>
<keyword evidence="5" id="KW-0479">Metal-binding</keyword>
<keyword evidence="3 11" id="KW-0548">Nucleotidyltransferase</keyword>
<dbReference type="FunFam" id="3.40.50.300:FF:000014">
    <property type="entry name" value="DNA polymerase III subunit gamma/tau"/>
    <property type="match status" value="1"/>
</dbReference>
<dbReference type="GO" id="GO:0003887">
    <property type="term" value="F:DNA-directed DNA polymerase activity"/>
    <property type="evidence" value="ECO:0007669"/>
    <property type="project" value="UniProtKB-KW"/>
</dbReference>
<dbReference type="InterPro" id="IPR045085">
    <property type="entry name" value="HLD_clamp_pol_III_gamma_tau"/>
</dbReference>
<name>A0A1F2WR77_9ACTN</name>
<gene>
    <name evidence="11" type="primary">dnaX</name>
    <name evidence="14" type="ORF">A2Y75_11025</name>
</gene>
<evidence type="ECO:0000256" key="5">
    <source>
        <dbReference type="ARBA" id="ARBA00022723"/>
    </source>
</evidence>
<dbReference type="Pfam" id="PF22608">
    <property type="entry name" value="DNAX_ATPase_lid"/>
    <property type="match status" value="1"/>
</dbReference>
<sequence>MAYISLYRKWRPSTFEEVIGQKYVTQTLANSLRTGNYSHAYLFAGPRGTGKTSTARILAKALNCVEGPTPTPCNRCTACRSISEGTSVDVIEIDAASNRGIDDIRDLRERIIFSPAAARMKVYILDEAHMLTLQAFNALLKMLEEPPSHVVFVLATTEPHKMPPTILSRCQRFDFRSVPVTLLVEHLARIAADEGVTAGESALRLIARRARGSARDALVIFEQVISYGDGSVDEGAVAGFLGLIEDETLIELGESLAAGNAAGAIRTVERAYEEGRDLAQFAREMQEHFRKVFLLQFSELNPEDLEVDEGTFEGLRKQAKSFTSTRVVHFIQSLRETAKEMQNTSSPRLLLEEVLAVMACSELDTSPQALAVRIESLEAELERLIRRGSDAGAGAIKEKEAFDEEETQDFEIEEAAGPPPAVSAGAPIDLATVRKSWPKVKDRVKEKKITTHAFLLEGKPREVGEGEIVISFPPGRSFHRGELEKEDHKRILEQALEEVLGIELKVRSVLEEEPSQPVDEAGGGEPKERERSRPNPVSAAEPAVEPEVKKTPAHHDSGKVKMVKDIFGAEMIEEIKLKE</sequence>
<evidence type="ECO:0000256" key="3">
    <source>
        <dbReference type="ARBA" id="ARBA00022695"/>
    </source>
</evidence>
<keyword evidence="6 11" id="KW-0547">Nucleotide-binding</keyword>
<dbReference type="AlphaFoldDB" id="A0A1F2WR77"/>
<dbReference type="STRING" id="1797197.A2Y75_11025"/>
<dbReference type="EMBL" id="MELK01000016">
    <property type="protein sequence ID" value="OFW59361.1"/>
    <property type="molecule type" value="Genomic_DNA"/>
</dbReference>
<dbReference type="SUPFAM" id="SSF48019">
    <property type="entry name" value="post-AAA+ oligomerization domain-like"/>
    <property type="match status" value="1"/>
</dbReference>
<evidence type="ECO:0000256" key="6">
    <source>
        <dbReference type="ARBA" id="ARBA00022741"/>
    </source>
</evidence>
<evidence type="ECO:0000256" key="8">
    <source>
        <dbReference type="ARBA" id="ARBA00022840"/>
    </source>
</evidence>
<keyword evidence="9 11" id="KW-0239">DNA-directed DNA polymerase</keyword>
<dbReference type="CDD" id="cd18137">
    <property type="entry name" value="HLD_clamp_pol_III_gamma_tau"/>
    <property type="match status" value="1"/>
</dbReference>
<keyword evidence="4 11" id="KW-0235">DNA replication</keyword>
<accession>A0A1F2WR77</accession>
<dbReference type="Gene3D" id="3.40.50.300">
    <property type="entry name" value="P-loop containing nucleotide triphosphate hydrolases"/>
    <property type="match status" value="1"/>
</dbReference>
<evidence type="ECO:0000256" key="2">
    <source>
        <dbReference type="ARBA" id="ARBA00022679"/>
    </source>
</evidence>
<dbReference type="EC" id="2.7.7.7" evidence="11"/>
<dbReference type="NCBIfam" id="TIGR02397">
    <property type="entry name" value="dnaX_nterm"/>
    <property type="match status" value="1"/>
</dbReference>
<dbReference type="PRINTS" id="PR00300">
    <property type="entry name" value="CLPPROTEASEA"/>
</dbReference>
<comment type="caution">
    <text evidence="14">The sequence shown here is derived from an EMBL/GenBank/DDBJ whole genome shotgun (WGS) entry which is preliminary data.</text>
</comment>
<dbReference type="InterPro" id="IPR022754">
    <property type="entry name" value="DNA_pol_III_gamma-3"/>
</dbReference>